<dbReference type="PANTHER" id="PTHR43133:SF8">
    <property type="entry name" value="RNA POLYMERASE SIGMA FACTOR HI_1459-RELATED"/>
    <property type="match status" value="1"/>
</dbReference>
<proteinExistence type="inferred from homology"/>
<dbReference type="EMBL" id="JBHSOE010000007">
    <property type="protein sequence ID" value="MFC5655097.1"/>
    <property type="molecule type" value="Genomic_DNA"/>
</dbReference>
<gene>
    <name evidence="7" type="ORF">ACFP3J_06285</name>
</gene>
<organism evidence="7 8">
    <name type="scientific">Streptomyces nogalater</name>
    <dbReference type="NCBI Taxonomy" id="38314"/>
    <lineage>
        <taxon>Bacteria</taxon>
        <taxon>Bacillati</taxon>
        <taxon>Actinomycetota</taxon>
        <taxon>Actinomycetes</taxon>
        <taxon>Kitasatosporales</taxon>
        <taxon>Streptomycetaceae</taxon>
        <taxon>Streptomyces</taxon>
    </lineage>
</organism>
<evidence type="ECO:0000256" key="4">
    <source>
        <dbReference type="ARBA" id="ARBA00023125"/>
    </source>
</evidence>
<evidence type="ECO:0000313" key="8">
    <source>
        <dbReference type="Proteomes" id="UP001596065"/>
    </source>
</evidence>
<evidence type="ECO:0000256" key="1">
    <source>
        <dbReference type="ARBA" id="ARBA00010641"/>
    </source>
</evidence>
<evidence type="ECO:0000256" key="2">
    <source>
        <dbReference type="ARBA" id="ARBA00023015"/>
    </source>
</evidence>
<keyword evidence="5" id="KW-0804">Transcription</keyword>
<feature type="domain" description="RNA polymerase sigma factor 70 region 4 type 2" evidence="6">
    <location>
        <begin position="108"/>
        <end position="158"/>
    </location>
</feature>
<dbReference type="InterPro" id="IPR013249">
    <property type="entry name" value="RNA_pol_sigma70_r4_t2"/>
</dbReference>
<keyword evidence="3" id="KW-0731">Sigma factor</keyword>
<dbReference type="Proteomes" id="UP001596065">
    <property type="component" value="Unassembled WGS sequence"/>
</dbReference>
<dbReference type="Gene3D" id="1.10.10.10">
    <property type="entry name" value="Winged helix-like DNA-binding domain superfamily/Winged helix DNA-binding domain"/>
    <property type="match status" value="1"/>
</dbReference>
<accession>A0ABW0WCR1</accession>
<dbReference type="Pfam" id="PF08281">
    <property type="entry name" value="Sigma70_r4_2"/>
    <property type="match status" value="1"/>
</dbReference>
<keyword evidence="8" id="KW-1185">Reference proteome</keyword>
<dbReference type="InterPro" id="IPR039425">
    <property type="entry name" value="RNA_pol_sigma-70-like"/>
</dbReference>
<evidence type="ECO:0000256" key="5">
    <source>
        <dbReference type="ARBA" id="ARBA00023163"/>
    </source>
</evidence>
<evidence type="ECO:0000313" key="7">
    <source>
        <dbReference type="EMBL" id="MFC5655097.1"/>
    </source>
</evidence>
<sequence length="174" mass="19916">MTEEVGEDDGRRPVAEAPLPLPMEFEALYVLNQEAFHDLALAVLGTNDAAEQAVHRAFLEILRHWDRLREESEDLQQEIWAIVRRTVISEGLLSLRERMAALDSGTGLYAALGSLPPRQFDVMVLRYIGGHDTEHISWYLGVTQSTVDYHCRKARERLSPIHRRILKSQREENA</sequence>
<protein>
    <submittedName>
        <fullName evidence="7">RNA polymerase sigma factor</fullName>
    </submittedName>
</protein>
<comment type="similarity">
    <text evidence="1">Belongs to the sigma-70 factor family. ECF subfamily.</text>
</comment>
<evidence type="ECO:0000259" key="6">
    <source>
        <dbReference type="Pfam" id="PF08281"/>
    </source>
</evidence>
<dbReference type="PANTHER" id="PTHR43133">
    <property type="entry name" value="RNA POLYMERASE ECF-TYPE SIGMA FACTO"/>
    <property type="match status" value="1"/>
</dbReference>
<keyword evidence="4" id="KW-0238">DNA-binding</keyword>
<name>A0ABW0WCR1_STRNO</name>
<dbReference type="Gene3D" id="1.10.1740.10">
    <property type="match status" value="1"/>
</dbReference>
<dbReference type="InterPro" id="IPR013324">
    <property type="entry name" value="RNA_pol_sigma_r3/r4-like"/>
</dbReference>
<evidence type="ECO:0000256" key="3">
    <source>
        <dbReference type="ARBA" id="ARBA00023082"/>
    </source>
</evidence>
<keyword evidence="2" id="KW-0805">Transcription regulation</keyword>
<reference evidence="8" key="1">
    <citation type="journal article" date="2019" name="Int. J. Syst. Evol. Microbiol.">
        <title>The Global Catalogue of Microorganisms (GCM) 10K type strain sequencing project: providing services to taxonomists for standard genome sequencing and annotation.</title>
        <authorList>
            <consortium name="The Broad Institute Genomics Platform"/>
            <consortium name="The Broad Institute Genome Sequencing Center for Infectious Disease"/>
            <person name="Wu L."/>
            <person name="Ma J."/>
        </authorList>
    </citation>
    <scope>NUCLEOTIDE SEQUENCE [LARGE SCALE GENOMIC DNA]</scope>
    <source>
        <strain evidence="8">KCTC 5701</strain>
    </source>
</reference>
<comment type="caution">
    <text evidence="7">The sequence shown here is derived from an EMBL/GenBank/DDBJ whole genome shotgun (WGS) entry which is preliminary data.</text>
</comment>
<dbReference type="InterPro" id="IPR036388">
    <property type="entry name" value="WH-like_DNA-bd_sf"/>
</dbReference>
<dbReference type="RefSeq" id="WP_344352312.1">
    <property type="nucleotide sequence ID" value="NZ_BAAASM010000059.1"/>
</dbReference>
<dbReference type="SUPFAM" id="SSF88659">
    <property type="entry name" value="Sigma3 and sigma4 domains of RNA polymerase sigma factors"/>
    <property type="match status" value="1"/>
</dbReference>